<reference evidence="11 12" key="1">
    <citation type="journal article" name="Front. Microbiol.">
        <title>Sugar Metabolism of the First Thermophilic Planctomycete Thermogutta terrifontis: Comparative Genomic and Transcriptomic Approaches.</title>
        <authorList>
            <person name="Elcheninov A.G."/>
            <person name="Menzel P."/>
            <person name="Gudbergsdottir S.R."/>
            <person name="Slesarev A.I."/>
            <person name="Kadnikov V.V."/>
            <person name="Krogh A."/>
            <person name="Bonch-Osmolovskaya E.A."/>
            <person name="Peng X."/>
            <person name="Kublanov I.V."/>
        </authorList>
    </citation>
    <scope>NUCLEOTIDE SEQUENCE [LARGE SCALE GENOMIC DNA]</scope>
    <source>
        <strain evidence="11 12">R1</strain>
    </source>
</reference>
<dbReference type="AlphaFoldDB" id="A0A286RBZ7"/>
<evidence type="ECO:0000256" key="2">
    <source>
        <dbReference type="ARBA" id="ARBA00011779"/>
    </source>
</evidence>
<dbReference type="CDD" id="cd06261">
    <property type="entry name" value="TM_PBP2"/>
    <property type="match status" value="1"/>
</dbReference>
<comment type="function">
    <text evidence="9">Part of the ABC transporter complex (TC 3.A.1.6.1) involved in sulfate/thiosulfate import.</text>
</comment>
<dbReference type="InterPro" id="IPR000515">
    <property type="entry name" value="MetI-like"/>
</dbReference>
<keyword evidence="4 9" id="KW-0812">Transmembrane</keyword>
<evidence type="ECO:0000256" key="7">
    <source>
        <dbReference type="ARBA" id="ARBA00023136"/>
    </source>
</evidence>
<keyword evidence="6 9" id="KW-0764">Sulfate transport</keyword>
<evidence type="ECO:0000259" key="10">
    <source>
        <dbReference type="PROSITE" id="PS50928"/>
    </source>
</evidence>
<dbReference type="PANTHER" id="PTHR30406:SF8">
    <property type="entry name" value="SULFATE TRANSPORT SYSTEM PERMEASE PROTEIN CYST"/>
    <property type="match status" value="1"/>
</dbReference>
<feature type="transmembrane region" description="Helical" evidence="9">
    <location>
        <begin position="120"/>
        <end position="144"/>
    </location>
</feature>
<feature type="domain" description="ABC transmembrane type-1" evidence="10">
    <location>
        <begin position="48"/>
        <end position="251"/>
    </location>
</feature>
<dbReference type="NCBIfam" id="TIGR00969">
    <property type="entry name" value="3a0106s02"/>
    <property type="match status" value="1"/>
</dbReference>
<feature type="transmembrane region" description="Helical" evidence="9">
    <location>
        <begin position="86"/>
        <end position="108"/>
    </location>
</feature>
<dbReference type="Gene3D" id="1.10.3720.10">
    <property type="entry name" value="MetI-like"/>
    <property type="match status" value="1"/>
</dbReference>
<comment type="caution">
    <text evidence="9">Lacks conserved residue(s) required for the propagation of feature annotation.</text>
</comment>
<dbReference type="InterPro" id="IPR011865">
    <property type="entry name" value="CysT_permease"/>
</dbReference>
<evidence type="ECO:0000256" key="4">
    <source>
        <dbReference type="ARBA" id="ARBA00022692"/>
    </source>
</evidence>
<evidence type="ECO:0000256" key="6">
    <source>
        <dbReference type="ARBA" id="ARBA00023032"/>
    </source>
</evidence>
<organism evidence="11 12">
    <name type="scientific">Thermogutta terrifontis</name>
    <dbReference type="NCBI Taxonomy" id="1331910"/>
    <lineage>
        <taxon>Bacteria</taxon>
        <taxon>Pseudomonadati</taxon>
        <taxon>Planctomycetota</taxon>
        <taxon>Planctomycetia</taxon>
        <taxon>Pirellulales</taxon>
        <taxon>Thermoguttaceae</taxon>
        <taxon>Thermogutta</taxon>
    </lineage>
</organism>
<evidence type="ECO:0000256" key="9">
    <source>
        <dbReference type="RuleBase" id="RU366001"/>
    </source>
</evidence>
<evidence type="ECO:0000256" key="8">
    <source>
        <dbReference type="ARBA" id="ARBA00025323"/>
    </source>
</evidence>
<feature type="transmembrane region" description="Helical" evidence="9">
    <location>
        <begin position="50"/>
        <end position="74"/>
    </location>
</feature>
<dbReference type="GO" id="GO:0015419">
    <property type="term" value="F:ABC-type sulfate transporter activity"/>
    <property type="evidence" value="ECO:0007669"/>
    <property type="project" value="UniProtKB-UniRule"/>
</dbReference>
<comment type="subunit">
    <text evidence="2">The complex is composed of two ATP-binding proteins (CysA), two transmembrane proteins (CysT and CysW) and a solute-binding protein (CysP).</text>
</comment>
<comment type="function">
    <text evidence="8">Part of the ABC transporter complex CysAWTP (TC 3.A.1.6.1) involved in sulfate/thiosulfate import. Probably responsible for the translocation of the substrate across the membrane.</text>
</comment>
<feature type="transmembrane region" description="Helical" evidence="9">
    <location>
        <begin position="230"/>
        <end position="254"/>
    </location>
</feature>
<dbReference type="EMBL" id="CP018477">
    <property type="protein sequence ID" value="ASV73478.1"/>
    <property type="molecule type" value="Genomic_DNA"/>
</dbReference>
<keyword evidence="12" id="KW-1185">Reference proteome</keyword>
<dbReference type="NCBIfam" id="TIGR02139">
    <property type="entry name" value="permease_CysT"/>
    <property type="match status" value="1"/>
</dbReference>
<accession>A0A286RBZ7</accession>
<comment type="similarity">
    <text evidence="9">Belongs to the binding-protein-dependent transport system permease family. CysTW subfamily.</text>
</comment>
<dbReference type="GO" id="GO:0005886">
    <property type="term" value="C:plasma membrane"/>
    <property type="evidence" value="ECO:0007669"/>
    <property type="project" value="UniProtKB-SubCell"/>
</dbReference>
<keyword evidence="7 9" id="KW-0472">Membrane</keyword>
<evidence type="ECO:0000256" key="3">
    <source>
        <dbReference type="ARBA" id="ARBA00022448"/>
    </source>
</evidence>
<evidence type="ECO:0000313" key="11">
    <source>
        <dbReference type="EMBL" id="ASV73478.1"/>
    </source>
</evidence>
<dbReference type="Proteomes" id="UP000215086">
    <property type="component" value="Chromosome"/>
</dbReference>
<dbReference type="PANTHER" id="PTHR30406">
    <property type="entry name" value="SULFATE TRANSPORT SYSTEM PERMEASE PROTEIN"/>
    <property type="match status" value="1"/>
</dbReference>
<evidence type="ECO:0000256" key="5">
    <source>
        <dbReference type="ARBA" id="ARBA00022989"/>
    </source>
</evidence>
<feature type="transmembrane region" description="Helical" evidence="9">
    <location>
        <begin position="184"/>
        <end position="210"/>
    </location>
</feature>
<keyword evidence="3 9" id="KW-0813">Transport</keyword>
<dbReference type="SUPFAM" id="SSF161098">
    <property type="entry name" value="MetI-like"/>
    <property type="match status" value="1"/>
</dbReference>
<dbReference type="InterPro" id="IPR005667">
    <property type="entry name" value="Sulph_transpt2"/>
</dbReference>
<protein>
    <recommendedName>
        <fullName evidence="9">Sulfate transport system permease protein CysT</fullName>
    </recommendedName>
</protein>
<name>A0A286RBZ7_9BACT</name>
<dbReference type="PROSITE" id="PS50928">
    <property type="entry name" value="ABC_TM1"/>
    <property type="match status" value="1"/>
</dbReference>
<dbReference type="InterPro" id="IPR035906">
    <property type="entry name" value="MetI-like_sf"/>
</dbReference>
<proteinExistence type="inferred from homology"/>
<comment type="subcellular location">
    <subcellularLocation>
        <location evidence="1">Cell membrane</location>
        <topology evidence="1">Multi-pass membrane protein</topology>
    </subcellularLocation>
</comment>
<evidence type="ECO:0000256" key="1">
    <source>
        <dbReference type="ARBA" id="ARBA00004651"/>
    </source>
</evidence>
<dbReference type="Pfam" id="PF00528">
    <property type="entry name" value="BPD_transp_1"/>
    <property type="match status" value="1"/>
</dbReference>
<evidence type="ECO:0000313" key="12">
    <source>
        <dbReference type="Proteomes" id="UP000215086"/>
    </source>
</evidence>
<gene>
    <name evidence="11" type="ORF">THTE_0876</name>
</gene>
<keyword evidence="5 9" id="KW-1133">Transmembrane helix</keyword>
<dbReference type="KEGG" id="ttf:THTE_0876"/>
<dbReference type="FunFam" id="1.10.3720.10:FF:000004">
    <property type="entry name" value="Sulfate transport system permease protein CysT"/>
    <property type="match status" value="1"/>
</dbReference>
<sequence length="267" mass="28620">MPGFGLTLGITVSYLGAMVILPLAAFTTFLTSGTGWSTLWEPRVWSAIRLSLGSALAAAMVDAVLGFVVAWVLVRYTFPGRGFLDALVDLPFALPTAVSGIALTTLFAPGSWLGAITEQWGFSLAYTRWGILIAMIYIGLPFVVRTLQPAIADLPSDWEEAAASLGAGPIVTFWRVTFPSLRPALLTGMSLAFARAVGEYGSIIFIAGNLPHRTEIAPLLIVIKLEQYDYHGAAVIAAIMLLASLGILVTINALHNWQLRWQEGSVA</sequence>
<feature type="transmembrane region" description="Helical" evidence="9">
    <location>
        <begin position="12"/>
        <end position="30"/>
    </location>
</feature>